<dbReference type="AlphaFoldDB" id="A0A6A3J8E2"/>
<protein>
    <submittedName>
        <fullName evidence="1">Uncharacterized protein</fullName>
    </submittedName>
</protein>
<accession>A0A6A3J8E2</accession>
<reference evidence="1 2" key="1">
    <citation type="submission" date="2018-09" db="EMBL/GenBank/DDBJ databases">
        <title>Genomic investigation of the strawberry pathogen Phytophthora fragariae indicates pathogenicity is determined by transcriptional variation in three key races.</title>
        <authorList>
            <person name="Adams T.M."/>
            <person name="Armitage A.D."/>
            <person name="Sobczyk M.K."/>
            <person name="Bates H.J."/>
            <person name="Dunwell J.M."/>
            <person name="Nellist C.F."/>
            <person name="Harrison R.J."/>
        </authorList>
    </citation>
    <scope>NUCLEOTIDE SEQUENCE [LARGE SCALE GENOMIC DNA]</scope>
    <source>
        <strain evidence="1 2">SCRP245</strain>
    </source>
</reference>
<proteinExistence type="predicted"/>
<evidence type="ECO:0000313" key="2">
    <source>
        <dbReference type="Proteomes" id="UP000460718"/>
    </source>
</evidence>
<dbReference type="EMBL" id="QXFW01001491">
    <property type="protein sequence ID" value="KAE8989997.1"/>
    <property type="molecule type" value="Genomic_DNA"/>
</dbReference>
<dbReference type="Proteomes" id="UP000460718">
    <property type="component" value="Unassembled WGS sequence"/>
</dbReference>
<name>A0A6A3J8E2_9STRA</name>
<gene>
    <name evidence="1" type="ORF">PF011_g18544</name>
</gene>
<organism evidence="1 2">
    <name type="scientific">Phytophthora fragariae</name>
    <dbReference type="NCBI Taxonomy" id="53985"/>
    <lineage>
        <taxon>Eukaryota</taxon>
        <taxon>Sar</taxon>
        <taxon>Stramenopiles</taxon>
        <taxon>Oomycota</taxon>
        <taxon>Peronosporomycetes</taxon>
        <taxon>Peronosporales</taxon>
        <taxon>Peronosporaceae</taxon>
        <taxon>Phytophthora</taxon>
    </lineage>
</organism>
<evidence type="ECO:0000313" key="1">
    <source>
        <dbReference type="EMBL" id="KAE8989997.1"/>
    </source>
</evidence>
<sequence>MGGDERWVLAGRGCSGADDAPVLSGLDELGALLVGGGVARGCSILEPLWPATAGDFFFFGCFLAAGEARARAFPGFVAGRETGARETAMAGLGAGGANATDRAATGRDGAGPVGRDDVAASWAAEGISAEPSPSARGACVGADADSGWDGADGAPKEFSTIGVVTVGGTAGTEAKTRLVASARALWADVSSAW</sequence>
<comment type="caution">
    <text evidence="1">The sequence shown here is derived from an EMBL/GenBank/DDBJ whole genome shotgun (WGS) entry which is preliminary data.</text>
</comment>